<dbReference type="InterPro" id="IPR005318">
    <property type="entry name" value="OM_porin_bac"/>
</dbReference>
<sequence length="438" mass="47512">MNKSTLALAVAMGVLAQQASAAGFIEDSKASISSRTLYFDNDAREGGADQRQTVTGLKFDFLSGYTQGTVGFGLDVQGMVGINLGGGIDNHSTTTANTVTPVDSDGTPVSDWSRLGGNAKIKYSKTELKVGNALAPNLPILVSNDGRLLPASYQGAIVTSKEIDNVTFTAGQLNREIGRASSNWAGIAAGGRKGSNAFRFGGADWKVTKDLTLQYYYAELEDYYRQNFLGLVHVFQIAPDQAFKTDLRYFNSKSDGKNGDADYSYKNGYYKDGGEVDNNTWSAAFTYTLGGHSLTLGHQRVSDDGGMAFLNNGSVVDGRGRGEGEGGTSVYLYTDIMYNNFTKAGENSTFGIYSYDFAKLGVPGLKATYTYVSGRDVRNTSGNGSYDEWEADYRVDYTLQSGPLKGLGFSARHATFRSEGVENFDQNRFYVNYTYALW</sequence>
<dbReference type="Pfam" id="PF03573">
    <property type="entry name" value="OprD"/>
    <property type="match status" value="1"/>
</dbReference>
<dbReference type="Gene3D" id="2.40.160.10">
    <property type="entry name" value="Porin"/>
    <property type="match status" value="1"/>
</dbReference>
<keyword evidence="3 4" id="KW-0732">Signal</keyword>
<evidence type="ECO:0000256" key="3">
    <source>
        <dbReference type="ARBA" id="ARBA00022729"/>
    </source>
</evidence>
<gene>
    <name evidence="5" type="ORF">HAQ05_07250</name>
</gene>
<organism evidence="5 6">
    <name type="scientific">Pseudomonas typographi</name>
    <dbReference type="NCBI Taxonomy" id="2715964"/>
    <lineage>
        <taxon>Bacteria</taxon>
        <taxon>Pseudomonadati</taxon>
        <taxon>Pseudomonadota</taxon>
        <taxon>Gammaproteobacteria</taxon>
        <taxon>Pseudomonadales</taxon>
        <taxon>Pseudomonadaceae</taxon>
        <taxon>Pseudomonas</taxon>
    </lineage>
</organism>
<dbReference type="Proteomes" id="UP000805841">
    <property type="component" value="Unassembled WGS sequence"/>
</dbReference>
<comment type="caution">
    <text evidence="5">The sequence shown here is derived from an EMBL/GenBank/DDBJ whole genome shotgun (WGS) entry which is preliminary data.</text>
</comment>
<dbReference type="EMBL" id="JAAOCA010000007">
    <property type="protein sequence ID" value="MBD1598497.1"/>
    <property type="molecule type" value="Genomic_DNA"/>
</dbReference>
<dbReference type="PANTHER" id="PTHR34596">
    <property type="entry name" value="CHITOPORIN"/>
    <property type="match status" value="1"/>
</dbReference>
<dbReference type="PANTHER" id="PTHR34596:SF2">
    <property type="entry name" value="CHITOPORIN"/>
    <property type="match status" value="1"/>
</dbReference>
<name>A0ABR7YZ98_9PSED</name>
<dbReference type="RefSeq" id="WP_190418894.1">
    <property type="nucleotide sequence ID" value="NZ_JAAOCA010000007.1"/>
</dbReference>
<keyword evidence="2" id="KW-0813">Transport</keyword>
<accession>A0ABR7YZ98</accession>
<reference evidence="5 6" key="1">
    <citation type="journal article" date="2020" name="Insects">
        <title>Bacteria Belonging to Pseudomonas typographi sp. nov. from the Bark Beetle Ips typographus Have Genomic Potential to Aid in the Host Ecology.</title>
        <authorList>
            <person name="Peral-Aranega E."/>
            <person name="Saati-Santamaria Z."/>
            <person name="Kolarik M."/>
            <person name="Rivas R."/>
            <person name="Garcia-Fraile P."/>
        </authorList>
    </citation>
    <scope>NUCLEOTIDE SEQUENCE [LARGE SCALE GENOMIC DNA]</scope>
    <source>
        <strain evidence="5 6">CA3A</strain>
    </source>
</reference>
<keyword evidence="6" id="KW-1185">Reference proteome</keyword>
<protein>
    <submittedName>
        <fullName evidence="5">OprD family porin</fullName>
    </submittedName>
</protein>
<evidence type="ECO:0000256" key="1">
    <source>
        <dbReference type="ARBA" id="ARBA00009075"/>
    </source>
</evidence>
<evidence type="ECO:0000313" key="6">
    <source>
        <dbReference type="Proteomes" id="UP000805841"/>
    </source>
</evidence>
<evidence type="ECO:0000256" key="2">
    <source>
        <dbReference type="ARBA" id="ARBA00022448"/>
    </source>
</evidence>
<feature type="chain" id="PRO_5046113591" evidence="4">
    <location>
        <begin position="22"/>
        <end position="438"/>
    </location>
</feature>
<feature type="signal peptide" evidence="4">
    <location>
        <begin position="1"/>
        <end position="21"/>
    </location>
</feature>
<evidence type="ECO:0000313" key="5">
    <source>
        <dbReference type="EMBL" id="MBD1598497.1"/>
    </source>
</evidence>
<evidence type="ECO:0000256" key="4">
    <source>
        <dbReference type="SAM" id="SignalP"/>
    </source>
</evidence>
<dbReference type="InterPro" id="IPR023614">
    <property type="entry name" value="Porin_dom_sf"/>
</dbReference>
<proteinExistence type="inferred from homology"/>
<comment type="similarity">
    <text evidence="1">Belongs to the outer membrane porin (Opr) (TC 1.B.25) family.</text>
</comment>